<dbReference type="OrthoDB" id="360162at2"/>
<sequence>MSAPNIVPRPVLDRMGYTNPSITRDWKKIFSKKPPKKAEPKPAVKTTVKPLRKAKGKKNEAKPETAPLVLNRHESPADFEKIAFVLKARSKDVNRAYLAVLHIEETQTGSRLIATDGKRLHVAEISRKIKGGDYKPALTKDSVSFGNPVEDITFPNWARVIPGNTRKRGSIDLTDTGMGKGRDQTERLSRVFHSFVKQTGELVNMRHLEDLSKKKWSVYCQNEKGGAIVLKEDGAAGSVFAVIMPLPETDVGKEAA</sequence>
<dbReference type="RefSeq" id="WP_015709162.1">
    <property type="nucleotide sequence ID" value="NC_015578.1"/>
</dbReference>
<proteinExistence type="predicted"/>
<gene>
    <name evidence="2" type="ordered locus">TREPR_0888</name>
</gene>
<dbReference type="KEGG" id="tpi:TREPR_0888"/>
<dbReference type="Proteomes" id="UP000009223">
    <property type="component" value="Chromosome"/>
</dbReference>
<dbReference type="HOGENOM" id="CLU_1085622_0_0_12"/>
<accession>F5YIK9</accession>
<reference evidence="2 3" key="2">
    <citation type="journal article" date="2011" name="ISME J.">
        <title>RNA-seq reveals cooperative metabolic interactions between two termite-gut spirochete species in co-culture.</title>
        <authorList>
            <person name="Rosenthal A.Z."/>
            <person name="Matson E.G."/>
            <person name="Eldar A."/>
            <person name="Leadbetter J.R."/>
        </authorList>
    </citation>
    <scope>NUCLEOTIDE SEQUENCE [LARGE SCALE GENOMIC DNA]</scope>
    <source>
        <strain evidence="3">ATCC BAA-887 / DSM 12427 / ZAS-2</strain>
    </source>
</reference>
<dbReference type="STRING" id="545694.TREPR_0888"/>
<keyword evidence="3" id="KW-1185">Reference proteome</keyword>
<dbReference type="EMBL" id="CP001843">
    <property type="protein sequence ID" value="AEF84825.1"/>
    <property type="molecule type" value="Genomic_DNA"/>
</dbReference>
<dbReference type="eggNOG" id="ENOG5030WSN">
    <property type="taxonomic scope" value="Bacteria"/>
</dbReference>
<name>F5YIK9_TREPZ</name>
<organism evidence="2 3">
    <name type="scientific">Treponema primitia (strain ATCC BAA-887 / DSM 12427 / ZAS-2)</name>
    <dbReference type="NCBI Taxonomy" id="545694"/>
    <lineage>
        <taxon>Bacteria</taxon>
        <taxon>Pseudomonadati</taxon>
        <taxon>Spirochaetota</taxon>
        <taxon>Spirochaetia</taxon>
        <taxon>Spirochaetales</taxon>
        <taxon>Treponemataceae</taxon>
        <taxon>Treponema</taxon>
    </lineage>
</organism>
<reference evidence="3" key="1">
    <citation type="submission" date="2009-12" db="EMBL/GenBank/DDBJ databases">
        <title>Complete sequence of Treponema primitia strain ZAS-2.</title>
        <authorList>
            <person name="Tetu S.G."/>
            <person name="Matson E."/>
            <person name="Ren Q."/>
            <person name="Seshadri R."/>
            <person name="Elbourne L."/>
            <person name="Hassan K.A."/>
            <person name="Durkin A."/>
            <person name="Radune D."/>
            <person name="Mohamoud Y."/>
            <person name="Shay R."/>
            <person name="Jin S."/>
            <person name="Zhang X."/>
            <person name="Lucey K."/>
            <person name="Ballor N.R."/>
            <person name="Ottesen E."/>
            <person name="Rosenthal R."/>
            <person name="Allen A."/>
            <person name="Leadbetter J.R."/>
            <person name="Paulsen I.T."/>
        </authorList>
    </citation>
    <scope>NUCLEOTIDE SEQUENCE [LARGE SCALE GENOMIC DNA]</scope>
    <source>
        <strain evidence="3">ATCC BAA-887 / DSM 12427 / ZAS-2</strain>
    </source>
</reference>
<evidence type="ECO:0000256" key="1">
    <source>
        <dbReference type="SAM" id="MobiDB-lite"/>
    </source>
</evidence>
<protein>
    <submittedName>
        <fullName evidence="2">Uncharacterized protein</fullName>
    </submittedName>
</protein>
<dbReference type="AlphaFoldDB" id="F5YIK9"/>
<feature type="region of interest" description="Disordered" evidence="1">
    <location>
        <begin position="26"/>
        <end position="63"/>
    </location>
</feature>
<evidence type="ECO:0000313" key="3">
    <source>
        <dbReference type="Proteomes" id="UP000009223"/>
    </source>
</evidence>
<evidence type="ECO:0000313" key="2">
    <source>
        <dbReference type="EMBL" id="AEF84825.1"/>
    </source>
</evidence>